<dbReference type="InterPro" id="IPR000620">
    <property type="entry name" value="EamA_dom"/>
</dbReference>
<dbReference type="AlphaFoldDB" id="L0K5D5"/>
<evidence type="ECO:0000256" key="6">
    <source>
        <dbReference type="ARBA" id="ARBA00023136"/>
    </source>
</evidence>
<name>L0K5D5_HALHC</name>
<evidence type="ECO:0000256" key="7">
    <source>
        <dbReference type="SAM" id="Phobius"/>
    </source>
</evidence>
<dbReference type="InterPro" id="IPR037185">
    <property type="entry name" value="EmrE-like"/>
</dbReference>
<evidence type="ECO:0000256" key="2">
    <source>
        <dbReference type="ARBA" id="ARBA00007362"/>
    </source>
</evidence>
<feature type="transmembrane region" description="Helical" evidence="7">
    <location>
        <begin position="120"/>
        <end position="138"/>
    </location>
</feature>
<feature type="transmembrane region" description="Helical" evidence="7">
    <location>
        <begin position="36"/>
        <end position="54"/>
    </location>
</feature>
<feature type="transmembrane region" description="Helical" evidence="7">
    <location>
        <begin position="263"/>
        <end position="279"/>
    </location>
</feature>
<keyword evidence="4 7" id="KW-0812">Transmembrane</keyword>
<comment type="subcellular location">
    <subcellularLocation>
        <location evidence="1">Cell membrane</location>
        <topology evidence="1">Multi-pass membrane protein</topology>
    </subcellularLocation>
</comment>
<dbReference type="STRING" id="748449.Halha_0513"/>
<dbReference type="PATRIC" id="fig|748449.3.peg.476"/>
<feature type="transmembrane region" description="Helical" evidence="7">
    <location>
        <begin position="61"/>
        <end position="82"/>
    </location>
</feature>
<evidence type="ECO:0000256" key="1">
    <source>
        <dbReference type="ARBA" id="ARBA00004651"/>
    </source>
</evidence>
<dbReference type="Pfam" id="PF00892">
    <property type="entry name" value="EamA"/>
    <property type="match status" value="2"/>
</dbReference>
<keyword evidence="10" id="KW-1185">Reference proteome</keyword>
<accession>L0K5D5</accession>
<keyword evidence="6 7" id="KW-0472">Membrane</keyword>
<dbReference type="HOGENOM" id="CLU_033863_21_3_9"/>
<evidence type="ECO:0000256" key="5">
    <source>
        <dbReference type="ARBA" id="ARBA00022989"/>
    </source>
</evidence>
<dbReference type="EMBL" id="CP003359">
    <property type="protein sequence ID" value="AGB40487.1"/>
    <property type="molecule type" value="Genomic_DNA"/>
</dbReference>
<comment type="similarity">
    <text evidence="2">Belongs to the EamA transporter family.</text>
</comment>
<dbReference type="OrthoDB" id="9804865at2"/>
<feature type="transmembrane region" description="Helical" evidence="7">
    <location>
        <begin position="238"/>
        <end position="257"/>
    </location>
</feature>
<dbReference type="SUPFAM" id="SSF103481">
    <property type="entry name" value="Multidrug resistance efflux transporter EmrE"/>
    <property type="match status" value="2"/>
</dbReference>
<feature type="domain" description="EamA" evidence="8">
    <location>
        <begin position="7"/>
        <end position="137"/>
    </location>
</feature>
<dbReference type="PANTHER" id="PTHR42920:SF5">
    <property type="entry name" value="EAMA DOMAIN-CONTAINING PROTEIN"/>
    <property type="match status" value="1"/>
</dbReference>
<gene>
    <name evidence="9" type="ordered locus">Halha_0513</name>
</gene>
<feature type="transmembrane region" description="Helical" evidence="7">
    <location>
        <begin position="12"/>
        <end position="30"/>
    </location>
</feature>
<dbReference type="GO" id="GO:0005886">
    <property type="term" value="C:plasma membrane"/>
    <property type="evidence" value="ECO:0007669"/>
    <property type="project" value="UniProtKB-SubCell"/>
</dbReference>
<feature type="transmembrane region" description="Helical" evidence="7">
    <location>
        <begin position="144"/>
        <end position="163"/>
    </location>
</feature>
<feature type="transmembrane region" description="Helical" evidence="7">
    <location>
        <begin position="94"/>
        <end position="113"/>
    </location>
</feature>
<dbReference type="Proteomes" id="UP000010880">
    <property type="component" value="Chromosome"/>
</dbReference>
<dbReference type="KEGG" id="hhl:Halha_0513"/>
<evidence type="ECO:0000259" key="8">
    <source>
        <dbReference type="Pfam" id="PF00892"/>
    </source>
</evidence>
<dbReference type="eggNOG" id="COG0697">
    <property type="taxonomic scope" value="Bacteria"/>
</dbReference>
<protein>
    <submittedName>
        <fullName evidence="9">Putative permease, DMT superfamily</fullName>
    </submittedName>
</protein>
<feature type="domain" description="EamA" evidence="8">
    <location>
        <begin position="146"/>
        <end position="278"/>
    </location>
</feature>
<keyword evidence="3" id="KW-1003">Cell membrane</keyword>
<feature type="transmembrane region" description="Helical" evidence="7">
    <location>
        <begin position="207"/>
        <end position="226"/>
    </location>
</feature>
<dbReference type="PANTHER" id="PTHR42920">
    <property type="entry name" value="OS03G0707200 PROTEIN-RELATED"/>
    <property type="match status" value="1"/>
</dbReference>
<evidence type="ECO:0000313" key="9">
    <source>
        <dbReference type="EMBL" id="AGB40487.1"/>
    </source>
</evidence>
<dbReference type="InterPro" id="IPR051258">
    <property type="entry name" value="Diverse_Substrate_Transporter"/>
</dbReference>
<evidence type="ECO:0000313" key="10">
    <source>
        <dbReference type="Proteomes" id="UP000010880"/>
    </source>
</evidence>
<proteinExistence type="inferred from homology"/>
<organism evidence="9 10">
    <name type="scientific">Halobacteroides halobius (strain ATCC 35273 / DSM 5150 / MD-1)</name>
    <dbReference type="NCBI Taxonomy" id="748449"/>
    <lineage>
        <taxon>Bacteria</taxon>
        <taxon>Bacillati</taxon>
        <taxon>Bacillota</taxon>
        <taxon>Clostridia</taxon>
        <taxon>Halanaerobiales</taxon>
        <taxon>Halobacteroidaceae</taxon>
        <taxon>Halobacteroides</taxon>
    </lineage>
</organism>
<keyword evidence="5 7" id="KW-1133">Transmembrane helix</keyword>
<feature type="transmembrane region" description="Helical" evidence="7">
    <location>
        <begin position="175"/>
        <end position="195"/>
    </location>
</feature>
<evidence type="ECO:0000256" key="4">
    <source>
        <dbReference type="ARBA" id="ARBA00022692"/>
    </source>
</evidence>
<sequence length="296" mass="32195">MIKRRLKADLALLMVVLIWGSTFAIMKGIFNTITPVYFLTLRFGVATLILVIIFHKRLSSLDFATLKAGLVAGLFLFGGYAFQVTGLELTTASSAGFITGLSVVLVPLFSALFFRKVPPFMTWLGVILATLGLGLLSFEGQLLFNLGDFLVLLCACSLALHILLVDRYVQEKDAVLLAIVQIATVALLSSMWVGFKGSYQSVSSFEVWSSIIYMGALATAVAFLIQNKAQTFTTPTRTAIIFSLEPIFGALFAYLYLGEVISLQGYLGGSLIVLGMLLAEVKFKKIKEVVGMEGLK</sequence>
<reference evidence="10" key="1">
    <citation type="submission" date="2012-02" db="EMBL/GenBank/DDBJ databases">
        <title>The complete genome of Halobacteroides halobius DSM 5150.</title>
        <authorList>
            <person name="Lucas S."/>
            <person name="Copeland A."/>
            <person name="Lapidus A."/>
            <person name="Glavina del Rio T."/>
            <person name="Dalin E."/>
            <person name="Tice H."/>
            <person name="Bruce D."/>
            <person name="Goodwin L."/>
            <person name="Pitluck S."/>
            <person name="Peters L."/>
            <person name="Mikhailova N."/>
            <person name="Gu W."/>
            <person name="Kyrpides N."/>
            <person name="Mavromatis K."/>
            <person name="Ivanova N."/>
            <person name="Brettin T."/>
            <person name="Detter J.C."/>
            <person name="Han C."/>
            <person name="Larimer F."/>
            <person name="Land M."/>
            <person name="Hauser L."/>
            <person name="Markowitz V."/>
            <person name="Cheng J.-F."/>
            <person name="Hugenholtz P."/>
            <person name="Woyke T."/>
            <person name="Wu D."/>
            <person name="Tindall B."/>
            <person name="Pomrenke H."/>
            <person name="Brambilla E."/>
            <person name="Klenk H.-P."/>
            <person name="Eisen J.A."/>
        </authorList>
    </citation>
    <scope>NUCLEOTIDE SEQUENCE [LARGE SCALE GENOMIC DNA]</scope>
    <source>
        <strain evidence="10">ATCC 35273 / DSM 5150 / MD-1</strain>
    </source>
</reference>
<dbReference type="RefSeq" id="WP_015326213.1">
    <property type="nucleotide sequence ID" value="NC_019978.1"/>
</dbReference>
<evidence type="ECO:0000256" key="3">
    <source>
        <dbReference type="ARBA" id="ARBA00022475"/>
    </source>
</evidence>